<evidence type="ECO:0000256" key="1">
    <source>
        <dbReference type="SAM" id="MobiDB-lite"/>
    </source>
</evidence>
<reference evidence="2" key="1">
    <citation type="submission" date="2015-04" db="UniProtKB">
        <authorList>
            <consortium name="EnsemblPlants"/>
        </authorList>
    </citation>
    <scope>IDENTIFICATION</scope>
</reference>
<accession>A0A0E0LCV0</accession>
<feature type="compositionally biased region" description="Low complexity" evidence="1">
    <location>
        <begin position="24"/>
        <end position="37"/>
    </location>
</feature>
<feature type="region of interest" description="Disordered" evidence="1">
    <location>
        <begin position="1"/>
        <end position="37"/>
    </location>
</feature>
<dbReference type="Proteomes" id="UP000026962">
    <property type="component" value="Chromosome 6"/>
</dbReference>
<dbReference type="HOGENOM" id="CLU_2982421_0_0_1"/>
<proteinExistence type="predicted"/>
<dbReference type="Gramene" id="OPUNC06G17250.1">
    <property type="protein sequence ID" value="OPUNC06G17250.1"/>
    <property type="gene ID" value="OPUNC06G17250"/>
</dbReference>
<sequence length="58" mass="6319">MADGEEEEEEARDWRPIARPPRAPAAAGGADPGLGPQATWLWPKDGVLEPKLLYLILP</sequence>
<keyword evidence="3" id="KW-1185">Reference proteome</keyword>
<protein>
    <submittedName>
        <fullName evidence="2">Uncharacterized protein</fullName>
    </submittedName>
</protein>
<dbReference type="AlphaFoldDB" id="A0A0E0LCV0"/>
<evidence type="ECO:0000313" key="3">
    <source>
        <dbReference type="Proteomes" id="UP000026962"/>
    </source>
</evidence>
<organism evidence="2">
    <name type="scientific">Oryza punctata</name>
    <name type="common">Red rice</name>
    <dbReference type="NCBI Taxonomy" id="4537"/>
    <lineage>
        <taxon>Eukaryota</taxon>
        <taxon>Viridiplantae</taxon>
        <taxon>Streptophyta</taxon>
        <taxon>Embryophyta</taxon>
        <taxon>Tracheophyta</taxon>
        <taxon>Spermatophyta</taxon>
        <taxon>Magnoliopsida</taxon>
        <taxon>Liliopsida</taxon>
        <taxon>Poales</taxon>
        <taxon>Poaceae</taxon>
        <taxon>BOP clade</taxon>
        <taxon>Oryzoideae</taxon>
        <taxon>Oryzeae</taxon>
        <taxon>Oryzinae</taxon>
        <taxon>Oryza</taxon>
    </lineage>
</organism>
<name>A0A0E0LCV0_ORYPU</name>
<dbReference type="EnsemblPlants" id="OPUNC06G17250.1">
    <property type="protein sequence ID" value="OPUNC06G17250.1"/>
    <property type="gene ID" value="OPUNC06G17250"/>
</dbReference>
<reference evidence="2" key="2">
    <citation type="submission" date="2018-05" db="EMBL/GenBank/DDBJ databases">
        <title>OpunRS2 (Oryza punctata Reference Sequence Version 2).</title>
        <authorList>
            <person name="Zhang J."/>
            <person name="Kudrna D."/>
            <person name="Lee S."/>
            <person name="Talag J."/>
            <person name="Welchert J."/>
            <person name="Wing R.A."/>
        </authorList>
    </citation>
    <scope>NUCLEOTIDE SEQUENCE [LARGE SCALE GENOMIC DNA]</scope>
</reference>
<feature type="compositionally biased region" description="Acidic residues" evidence="1">
    <location>
        <begin position="1"/>
        <end position="11"/>
    </location>
</feature>
<evidence type="ECO:0000313" key="2">
    <source>
        <dbReference type="EnsemblPlants" id="OPUNC06G17250.1"/>
    </source>
</evidence>